<evidence type="ECO:0000256" key="5">
    <source>
        <dbReference type="ARBA" id="ARBA00022617"/>
    </source>
</evidence>
<name>A0A6J1C1B5_MOMCH</name>
<comment type="similarity">
    <text evidence="14">Belongs to the peroxidase family.</text>
</comment>
<proteinExistence type="inferred from homology"/>
<feature type="binding site" evidence="12">
    <location>
        <position position="179"/>
    </location>
    <ligand>
        <name>Ca(2+)</name>
        <dbReference type="ChEBI" id="CHEBI:29108"/>
        <label>2</label>
    </ligand>
</feature>
<evidence type="ECO:0000256" key="14">
    <source>
        <dbReference type="RuleBase" id="RU004241"/>
    </source>
</evidence>
<dbReference type="RefSeq" id="XP_022135399.1">
    <property type="nucleotide sequence ID" value="XM_022279707.1"/>
</dbReference>
<evidence type="ECO:0000313" key="17">
    <source>
        <dbReference type="RefSeq" id="XP_022135399.1"/>
    </source>
</evidence>
<feature type="binding site" evidence="12">
    <location>
        <position position="127"/>
    </location>
    <ligand>
        <name>Ca(2+)</name>
        <dbReference type="ChEBI" id="CHEBI:29108"/>
        <label>2</label>
    </ligand>
</feature>
<evidence type="ECO:0000256" key="8">
    <source>
        <dbReference type="ARBA" id="ARBA00023002"/>
    </source>
</evidence>
<evidence type="ECO:0000259" key="15">
    <source>
        <dbReference type="PROSITE" id="PS50873"/>
    </source>
</evidence>
<keyword evidence="9" id="KW-0408">Iron</keyword>
<feature type="binding site" evidence="12">
    <location>
        <position position="187"/>
    </location>
    <ligand>
        <name>Ca(2+)</name>
        <dbReference type="ChEBI" id="CHEBI:29108"/>
        <label>2</label>
    </ligand>
</feature>
<evidence type="ECO:0000256" key="1">
    <source>
        <dbReference type="ARBA" id="ARBA00000189"/>
    </source>
</evidence>
<keyword evidence="10 13" id="KW-1015">Disulfide bond</keyword>
<dbReference type="EC" id="1.11.1.7" evidence="3"/>
<dbReference type="GO" id="GO:0042744">
    <property type="term" value="P:hydrogen peroxide catabolic process"/>
    <property type="evidence" value="ECO:0007669"/>
    <property type="project" value="InterPro"/>
</dbReference>
<sequence length="263" mass="28492">MVGGCDASVLVASNSFNHAERDSDINLSLPGDAFDVVTRAKITLELSCPGIVSCSDVLAQATRDLVTLVGGPSYEVLLGRKDSLVSKSSAVEGNVPRANQTVDEMIKLFAAKGFSVQEMVALSGGRTIGFSNCKEFSDRLFNFSKTTPTDPEIHPKLAEALKKTCADYQKNPGMSAFSDATTPGKFDNMYYRNLLRGMGLLASDQALAKDPRTKKFVELYAGDEAAFFRDFSQAMEKLSVLEIKAEGKGEVRRRCDVFNSISA</sequence>
<keyword evidence="5" id="KW-0349">Heme</keyword>
<dbReference type="GO" id="GO:0046872">
    <property type="term" value="F:metal ion binding"/>
    <property type="evidence" value="ECO:0007669"/>
    <property type="project" value="UniProtKB-KW"/>
</dbReference>
<comment type="cofactor">
    <cofactor evidence="12">
        <name>Ca(2+)</name>
        <dbReference type="ChEBI" id="CHEBI:29108"/>
    </cofactor>
    <text evidence="12">Binds 2 calcium ions per subunit.</text>
</comment>
<feature type="binding site" evidence="12">
    <location>
        <position position="182"/>
    </location>
    <ligand>
        <name>Ca(2+)</name>
        <dbReference type="ChEBI" id="CHEBI:29108"/>
        <label>2</label>
    </ligand>
</feature>
<dbReference type="PANTHER" id="PTHR31517">
    <property type="match status" value="1"/>
</dbReference>
<dbReference type="Gene3D" id="1.10.420.10">
    <property type="entry name" value="Peroxidase, domain 2"/>
    <property type="match status" value="1"/>
</dbReference>
<dbReference type="Pfam" id="PF00141">
    <property type="entry name" value="peroxidase"/>
    <property type="match status" value="1"/>
</dbReference>
<dbReference type="AlphaFoldDB" id="A0A6J1C1B5"/>
<dbReference type="InterPro" id="IPR000823">
    <property type="entry name" value="Peroxidase_pln"/>
</dbReference>
<dbReference type="CDD" id="cd00693">
    <property type="entry name" value="secretory_peroxidase"/>
    <property type="match status" value="1"/>
</dbReference>
<gene>
    <name evidence="17" type="primary">LOC111007361</name>
</gene>
<dbReference type="GeneID" id="111007361"/>
<keyword evidence="6 12" id="KW-0479">Metal-binding</keyword>
<dbReference type="InterPro" id="IPR002016">
    <property type="entry name" value="Haem_peroxidase"/>
</dbReference>
<evidence type="ECO:0000256" key="2">
    <source>
        <dbReference type="ARBA" id="ARBA00001970"/>
    </source>
</evidence>
<evidence type="ECO:0000256" key="4">
    <source>
        <dbReference type="ARBA" id="ARBA00022559"/>
    </source>
</evidence>
<keyword evidence="12" id="KW-0106">Calcium</keyword>
<comment type="catalytic activity">
    <reaction evidence="1">
        <text>2 a phenolic donor + H2O2 = 2 a phenolic radical donor + 2 H2O</text>
        <dbReference type="Rhea" id="RHEA:56136"/>
        <dbReference type="ChEBI" id="CHEBI:15377"/>
        <dbReference type="ChEBI" id="CHEBI:16240"/>
        <dbReference type="ChEBI" id="CHEBI:139520"/>
        <dbReference type="ChEBI" id="CHEBI:139521"/>
        <dbReference type="EC" id="1.11.1.7"/>
    </reaction>
</comment>
<evidence type="ECO:0000313" key="16">
    <source>
        <dbReference type="Proteomes" id="UP000504603"/>
    </source>
</evidence>
<accession>A0A6J1C1B5</accession>
<evidence type="ECO:0000256" key="3">
    <source>
        <dbReference type="ARBA" id="ARBA00012313"/>
    </source>
</evidence>
<dbReference type="GO" id="GO:0006979">
    <property type="term" value="P:response to oxidative stress"/>
    <property type="evidence" value="ECO:0007669"/>
    <property type="project" value="InterPro"/>
</dbReference>
<dbReference type="PROSITE" id="PS50873">
    <property type="entry name" value="PEROXIDASE_4"/>
    <property type="match status" value="1"/>
</dbReference>
<keyword evidence="8" id="KW-0560">Oxidoreductase</keyword>
<keyword evidence="16" id="KW-1185">Reference proteome</keyword>
<dbReference type="PRINTS" id="PR00461">
    <property type="entry name" value="PLPEROXIDASE"/>
</dbReference>
<dbReference type="PRINTS" id="PR00458">
    <property type="entry name" value="PEROXIDASE"/>
</dbReference>
<feature type="disulfide bond" evidence="13">
    <location>
        <begin position="54"/>
        <end position="255"/>
    </location>
</feature>
<feature type="binding site" evidence="12">
    <location>
        <position position="20"/>
    </location>
    <ligand>
        <name>Ca(2+)</name>
        <dbReference type="ChEBI" id="CHEBI:29108"/>
        <label>1</label>
    </ligand>
</feature>
<feature type="binding site" evidence="11">
    <location>
        <position position="96"/>
    </location>
    <ligand>
        <name>substrate</name>
    </ligand>
</feature>
<dbReference type="SUPFAM" id="SSF48113">
    <property type="entry name" value="Heme-dependent peroxidases"/>
    <property type="match status" value="1"/>
</dbReference>
<dbReference type="GO" id="GO:0020037">
    <property type="term" value="F:heme binding"/>
    <property type="evidence" value="ECO:0007669"/>
    <property type="project" value="InterPro"/>
</dbReference>
<evidence type="ECO:0000256" key="10">
    <source>
        <dbReference type="ARBA" id="ARBA00023157"/>
    </source>
</evidence>
<evidence type="ECO:0000256" key="6">
    <source>
        <dbReference type="ARBA" id="ARBA00022723"/>
    </source>
</evidence>
<feature type="binding site" evidence="12">
    <location>
        <position position="4"/>
    </location>
    <ligand>
        <name>Ca(2+)</name>
        <dbReference type="ChEBI" id="CHEBI:29108"/>
        <label>1</label>
    </ligand>
</feature>
<keyword evidence="7" id="KW-0732">Signal</keyword>
<feature type="binding site" evidence="12">
    <location>
        <position position="2"/>
    </location>
    <ligand>
        <name>Ca(2+)</name>
        <dbReference type="ChEBI" id="CHEBI:29108"/>
        <label>1</label>
    </ligand>
</feature>
<evidence type="ECO:0000256" key="12">
    <source>
        <dbReference type="PIRSR" id="PIRSR600823-3"/>
    </source>
</evidence>
<dbReference type="OrthoDB" id="2113341at2759"/>
<evidence type="ECO:0000256" key="11">
    <source>
        <dbReference type="PIRSR" id="PIRSR600823-2"/>
    </source>
</evidence>
<dbReference type="Proteomes" id="UP000504603">
    <property type="component" value="Unplaced"/>
</dbReference>
<comment type="cofactor">
    <cofactor evidence="2">
        <name>heme b</name>
        <dbReference type="ChEBI" id="CHEBI:60344"/>
    </cofactor>
</comment>
<dbReference type="GO" id="GO:0140825">
    <property type="term" value="F:lactoperoxidase activity"/>
    <property type="evidence" value="ECO:0007669"/>
    <property type="project" value="UniProtKB-EC"/>
</dbReference>
<organism evidence="16 17">
    <name type="scientific">Momordica charantia</name>
    <name type="common">Bitter gourd</name>
    <name type="synonym">Balsam pear</name>
    <dbReference type="NCBI Taxonomy" id="3673"/>
    <lineage>
        <taxon>Eukaryota</taxon>
        <taxon>Viridiplantae</taxon>
        <taxon>Streptophyta</taxon>
        <taxon>Embryophyta</taxon>
        <taxon>Tracheophyta</taxon>
        <taxon>Spermatophyta</taxon>
        <taxon>Magnoliopsida</taxon>
        <taxon>eudicotyledons</taxon>
        <taxon>Gunneridae</taxon>
        <taxon>Pentapetalae</taxon>
        <taxon>rosids</taxon>
        <taxon>fabids</taxon>
        <taxon>Cucurbitales</taxon>
        <taxon>Cucurbitaceae</taxon>
        <taxon>Momordiceae</taxon>
        <taxon>Momordica</taxon>
    </lineage>
</organism>
<feature type="binding site" evidence="12">
    <location>
        <position position="8"/>
    </location>
    <ligand>
        <name>Ca(2+)</name>
        <dbReference type="ChEBI" id="CHEBI:29108"/>
        <label>1</label>
    </ligand>
</feature>
<dbReference type="InterPro" id="IPR033905">
    <property type="entry name" value="Secretory_peroxidase"/>
</dbReference>
<reference evidence="17" key="1">
    <citation type="submission" date="2025-08" db="UniProtKB">
        <authorList>
            <consortium name="RefSeq"/>
        </authorList>
    </citation>
    <scope>IDENTIFICATION</scope>
</reference>
<evidence type="ECO:0000256" key="7">
    <source>
        <dbReference type="ARBA" id="ARBA00022729"/>
    </source>
</evidence>
<keyword evidence="4" id="KW-0575">Peroxidase</keyword>
<dbReference type="PANTHER" id="PTHR31517:SF17">
    <property type="entry name" value="PEROXIDASE 6"/>
    <property type="match status" value="1"/>
</dbReference>
<feature type="disulfide bond" evidence="13">
    <location>
        <begin position="133"/>
        <end position="165"/>
    </location>
</feature>
<dbReference type="FunFam" id="1.10.420.10:FF:000007">
    <property type="entry name" value="Peroxidase"/>
    <property type="match status" value="1"/>
</dbReference>
<dbReference type="InterPro" id="IPR010255">
    <property type="entry name" value="Haem_peroxidase_sf"/>
</dbReference>
<protein>
    <recommendedName>
        <fullName evidence="3">peroxidase</fullName>
        <ecNumber evidence="3">1.11.1.7</ecNumber>
    </recommendedName>
</protein>
<feature type="binding site" evidence="12">
    <location>
        <position position="6"/>
    </location>
    <ligand>
        <name>Ca(2+)</name>
        <dbReference type="ChEBI" id="CHEBI:29108"/>
        <label>1</label>
    </ligand>
</feature>
<feature type="domain" description="Plant heme peroxidase family profile" evidence="15">
    <location>
        <begin position="1"/>
        <end position="259"/>
    </location>
</feature>
<dbReference type="KEGG" id="mcha:111007361"/>
<dbReference type="Gene3D" id="1.10.520.10">
    <property type="match status" value="1"/>
</dbReference>
<evidence type="ECO:0000256" key="9">
    <source>
        <dbReference type="ARBA" id="ARBA00023004"/>
    </source>
</evidence>
<evidence type="ECO:0000256" key="13">
    <source>
        <dbReference type="PIRSR" id="PIRSR600823-5"/>
    </source>
</evidence>